<proteinExistence type="predicted"/>
<evidence type="ECO:0000313" key="2">
    <source>
        <dbReference type="EMBL" id="RCV08154.1"/>
    </source>
</evidence>
<name>A0A368PRM5_SETIT</name>
<evidence type="ECO:0000256" key="1">
    <source>
        <dbReference type="SAM" id="MobiDB-lite"/>
    </source>
</evidence>
<feature type="compositionally biased region" description="Polar residues" evidence="1">
    <location>
        <begin position="51"/>
        <end position="60"/>
    </location>
</feature>
<protein>
    <submittedName>
        <fullName evidence="2">Uncharacterized protein</fullName>
    </submittedName>
</protein>
<reference evidence="2" key="1">
    <citation type="journal article" date="2012" name="Nat. Biotechnol.">
        <title>Reference genome sequence of the model plant Setaria.</title>
        <authorList>
            <person name="Bennetzen J.L."/>
            <person name="Schmutz J."/>
            <person name="Wang H."/>
            <person name="Percifield R."/>
            <person name="Hawkins J."/>
            <person name="Pontaroli A.C."/>
            <person name="Estep M."/>
            <person name="Feng L."/>
            <person name="Vaughn J.N."/>
            <person name="Grimwood J."/>
            <person name="Jenkins J."/>
            <person name="Barry K."/>
            <person name="Lindquist E."/>
            <person name="Hellsten U."/>
            <person name="Deshpande S."/>
            <person name="Wang X."/>
            <person name="Wu X."/>
            <person name="Mitros T."/>
            <person name="Triplett J."/>
            <person name="Yang X."/>
            <person name="Ye C.Y."/>
            <person name="Mauro-Herrera M."/>
            <person name="Wang L."/>
            <person name="Li P."/>
            <person name="Sharma M."/>
            <person name="Sharma R."/>
            <person name="Ronald P.C."/>
            <person name="Panaud O."/>
            <person name="Kellogg E.A."/>
            <person name="Brutnell T.P."/>
            <person name="Doust A.N."/>
            <person name="Tuskan G.A."/>
            <person name="Rokhsar D."/>
            <person name="Devos K.M."/>
        </authorList>
    </citation>
    <scope>NUCLEOTIDE SEQUENCE [LARGE SCALE GENOMIC DNA]</scope>
    <source>
        <strain evidence="2">Yugu1</strain>
    </source>
</reference>
<organism evidence="2">
    <name type="scientific">Setaria italica</name>
    <name type="common">Foxtail millet</name>
    <name type="synonym">Panicum italicum</name>
    <dbReference type="NCBI Taxonomy" id="4555"/>
    <lineage>
        <taxon>Eukaryota</taxon>
        <taxon>Viridiplantae</taxon>
        <taxon>Streptophyta</taxon>
        <taxon>Embryophyta</taxon>
        <taxon>Tracheophyta</taxon>
        <taxon>Spermatophyta</taxon>
        <taxon>Magnoliopsida</taxon>
        <taxon>Liliopsida</taxon>
        <taxon>Poales</taxon>
        <taxon>Poaceae</taxon>
        <taxon>PACMAD clade</taxon>
        <taxon>Panicoideae</taxon>
        <taxon>Panicodae</taxon>
        <taxon>Paniceae</taxon>
        <taxon>Cenchrinae</taxon>
        <taxon>Setaria</taxon>
    </lineage>
</organism>
<dbReference type="AlphaFoldDB" id="A0A368PRM5"/>
<dbReference type="OrthoDB" id="710726at2759"/>
<feature type="compositionally biased region" description="Basic and acidic residues" evidence="1">
    <location>
        <begin position="7"/>
        <end position="16"/>
    </location>
</feature>
<reference evidence="2" key="2">
    <citation type="submission" date="2015-07" db="EMBL/GenBank/DDBJ databases">
        <authorList>
            <person name="Noorani M."/>
        </authorList>
    </citation>
    <scope>NUCLEOTIDE SEQUENCE</scope>
    <source>
        <strain evidence="2">Yugu1</strain>
    </source>
</reference>
<sequence>MRRRSSDRRSKRDRDPSATGHVAPEVPACYSITPRPGPAGRPDSPKLHANHPQTNRRTQSRCLIRPLIGIPVCQVAAACTSSAVTGQGMMTGRIGWCRY</sequence>
<feature type="region of interest" description="Disordered" evidence="1">
    <location>
        <begin position="1"/>
        <end position="60"/>
    </location>
</feature>
<dbReference type="EMBL" id="CM003528">
    <property type="protein sequence ID" value="RCV08154.1"/>
    <property type="molecule type" value="Genomic_DNA"/>
</dbReference>
<accession>A0A368PRM5</accession>
<gene>
    <name evidence="2" type="ORF">SETIT_1G303400v2</name>
</gene>